<evidence type="ECO:0000313" key="4">
    <source>
        <dbReference type="Proteomes" id="UP001176468"/>
    </source>
</evidence>
<proteinExistence type="inferred from homology"/>
<feature type="domain" description="Activator of Hsp90 ATPase homologue 1/2-like C-terminal" evidence="2">
    <location>
        <begin position="13"/>
        <end position="146"/>
    </location>
</feature>
<name>A0ABT9A1M7_9SPHN</name>
<evidence type="ECO:0000313" key="3">
    <source>
        <dbReference type="EMBL" id="MDO7843721.1"/>
    </source>
</evidence>
<gene>
    <name evidence="3" type="ORF">Q5H94_15420</name>
</gene>
<dbReference type="InterPro" id="IPR013538">
    <property type="entry name" value="ASHA1/2-like_C"/>
</dbReference>
<keyword evidence="4" id="KW-1185">Reference proteome</keyword>
<dbReference type="RefSeq" id="WP_304562182.1">
    <property type="nucleotide sequence ID" value="NZ_JAUQSZ010000011.1"/>
</dbReference>
<dbReference type="Gene3D" id="3.30.530.20">
    <property type="match status" value="1"/>
</dbReference>
<dbReference type="CDD" id="cd08896">
    <property type="entry name" value="SRPBCC_CalC_Aha1-like_3"/>
    <property type="match status" value="1"/>
</dbReference>
<comment type="caution">
    <text evidence="3">The sequence shown here is derived from an EMBL/GenBank/DDBJ whole genome shotgun (WGS) entry which is preliminary data.</text>
</comment>
<sequence length="152" mass="16946">MSDYILSVTRLIDAPVDVVWKIATERLTEWWCPKPWTTEIVEMDWRAGGRSAMTMHGPNGEAHPQEGVFLEVTPGTRFVFTDAYAVGWVPQGPFMTGVFEFADEGGKTRYTASARHWSEEAYKQHEAMGFEGGWGAVAEQLAALAEEEAKTS</sequence>
<comment type="similarity">
    <text evidence="1">Belongs to the AHA1 family.</text>
</comment>
<organism evidence="3 4">
    <name type="scientific">Sphingomonas immobilis</name>
    <dbReference type="NCBI Taxonomy" id="3063997"/>
    <lineage>
        <taxon>Bacteria</taxon>
        <taxon>Pseudomonadati</taxon>
        <taxon>Pseudomonadota</taxon>
        <taxon>Alphaproteobacteria</taxon>
        <taxon>Sphingomonadales</taxon>
        <taxon>Sphingomonadaceae</taxon>
        <taxon>Sphingomonas</taxon>
    </lineage>
</organism>
<dbReference type="SUPFAM" id="SSF55961">
    <property type="entry name" value="Bet v1-like"/>
    <property type="match status" value="1"/>
</dbReference>
<dbReference type="Proteomes" id="UP001176468">
    <property type="component" value="Unassembled WGS sequence"/>
</dbReference>
<reference evidence="3" key="1">
    <citation type="submission" date="2023-07" db="EMBL/GenBank/DDBJ databases">
        <authorList>
            <person name="Kim M.K."/>
        </authorList>
    </citation>
    <scope>NUCLEOTIDE SEQUENCE</scope>
    <source>
        <strain evidence="3">CA1-15</strain>
    </source>
</reference>
<evidence type="ECO:0000256" key="1">
    <source>
        <dbReference type="ARBA" id="ARBA00006817"/>
    </source>
</evidence>
<protein>
    <submittedName>
        <fullName evidence="3">SRPBCC family protein</fullName>
    </submittedName>
</protein>
<dbReference type="EMBL" id="JAUQSZ010000011">
    <property type="protein sequence ID" value="MDO7843721.1"/>
    <property type="molecule type" value="Genomic_DNA"/>
</dbReference>
<accession>A0ABT9A1M7</accession>
<dbReference type="InterPro" id="IPR023393">
    <property type="entry name" value="START-like_dom_sf"/>
</dbReference>
<dbReference type="Pfam" id="PF08327">
    <property type="entry name" value="AHSA1"/>
    <property type="match status" value="1"/>
</dbReference>
<evidence type="ECO:0000259" key="2">
    <source>
        <dbReference type="Pfam" id="PF08327"/>
    </source>
</evidence>